<accession>A0A6M3LFG2</accession>
<name>A0A6M3LFG2_9ZZZZ</name>
<organism evidence="1">
    <name type="scientific">viral metagenome</name>
    <dbReference type="NCBI Taxonomy" id="1070528"/>
    <lineage>
        <taxon>unclassified sequences</taxon>
        <taxon>metagenomes</taxon>
        <taxon>organismal metagenomes</taxon>
    </lineage>
</organism>
<reference evidence="1" key="1">
    <citation type="submission" date="2020-03" db="EMBL/GenBank/DDBJ databases">
        <title>The deep terrestrial virosphere.</title>
        <authorList>
            <person name="Holmfeldt K."/>
            <person name="Nilsson E."/>
            <person name="Simone D."/>
            <person name="Lopez-Fernandez M."/>
            <person name="Wu X."/>
            <person name="de Brujin I."/>
            <person name="Lundin D."/>
            <person name="Andersson A."/>
            <person name="Bertilsson S."/>
            <person name="Dopson M."/>
        </authorList>
    </citation>
    <scope>NUCLEOTIDE SEQUENCE</scope>
    <source>
        <strain evidence="1">MM415B03248</strain>
    </source>
</reference>
<protein>
    <submittedName>
        <fullName evidence="1">Uncharacterized protein</fullName>
    </submittedName>
</protein>
<proteinExistence type="predicted"/>
<dbReference type="EMBL" id="MT143016">
    <property type="protein sequence ID" value="QJA91825.1"/>
    <property type="molecule type" value="Genomic_DNA"/>
</dbReference>
<sequence>MLTTLLINKTPDTDYTTHIDSFMQDLNRWFWDKTGGWKTDQTIIQTIELAIANSEHAETIVRSEAARRGGVVLAFFPGFGGYTIANHGWALVSDWSLAAIAREPMPNNLISDTSPFAAVVRVTWPNGGFGVIGHEYLHAAVSALDVFDPTSTSIMGNAHRGWPDCGIDDLTLAKIRQSASFKLTSLEPMGNWKQWLPPKEDTTDVVSPNPTPETVLTAEKRKAIRAACQRFGGELISLLEA</sequence>
<gene>
    <name evidence="1" type="ORF">MM415B03248_0009</name>
</gene>
<evidence type="ECO:0000313" key="1">
    <source>
        <dbReference type="EMBL" id="QJA91825.1"/>
    </source>
</evidence>
<dbReference type="AlphaFoldDB" id="A0A6M3LFG2"/>